<accession>A0A0K1JF92</accession>
<organism evidence="3 4">
    <name type="scientific">Luteipulveratus mongoliensis</name>
    <dbReference type="NCBI Taxonomy" id="571913"/>
    <lineage>
        <taxon>Bacteria</taxon>
        <taxon>Bacillati</taxon>
        <taxon>Actinomycetota</taxon>
        <taxon>Actinomycetes</taxon>
        <taxon>Micrococcales</taxon>
        <taxon>Dermacoccaceae</taxon>
        <taxon>Luteipulveratus</taxon>
    </lineage>
</organism>
<reference evidence="3 4" key="1">
    <citation type="submission" date="2015-03" db="EMBL/GenBank/DDBJ databases">
        <title>Luteipulveratus halotolerans sp. nov., a novel actinobacterium (Dermacoccaceae) from Sarawak, Malaysia.</title>
        <authorList>
            <person name="Juboi H."/>
            <person name="Basik A."/>
            <person name="Shamsul S.S."/>
            <person name="Arnold P."/>
            <person name="Schmitt E.K."/>
            <person name="Sanglier J.-J."/>
            <person name="Yeo T."/>
        </authorList>
    </citation>
    <scope>NUCLEOTIDE SEQUENCE [LARGE SCALE GENOMIC DNA]</scope>
    <source>
        <strain evidence="3 4">MN07-A0370</strain>
    </source>
</reference>
<name>A0A0K1JF92_9MICO</name>
<evidence type="ECO:0000259" key="2">
    <source>
        <dbReference type="Pfam" id="PF03795"/>
    </source>
</evidence>
<protein>
    <recommendedName>
        <fullName evidence="2">YCII-related domain-containing protein</fullName>
    </recommendedName>
</protein>
<feature type="domain" description="YCII-related" evidence="2">
    <location>
        <begin position="1"/>
        <end position="121"/>
    </location>
</feature>
<dbReference type="Gene3D" id="3.30.70.1060">
    <property type="entry name" value="Dimeric alpha+beta barrel"/>
    <property type="match status" value="1"/>
</dbReference>
<dbReference type="PANTHER" id="PTHR35174:SF3">
    <property type="entry name" value="BLL7171 PROTEIN"/>
    <property type="match status" value="1"/>
</dbReference>
<gene>
    <name evidence="3" type="ORF">VV02_04245</name>
</gene>
<dbReference type="AlphaFoldDB" id="A0A0K1JF92"/>
<evidence type="ECO:0000313" key="3">
    <source>
        <dbReference type="EMBL" id="AKU15255.1"/>
    </source>
</evidence>
<dbReference type="OrthoDB" id="3212458at2"/>
<proteinExistence type="inferred from homology"/>
<comment type="similarity">
    <text evidence="1">Belongs to the YciI family.</text>
</comment>
<dbReference type="EMBL" id="CP011112">
    <property type="protein sequence ID" value="AKU15255.1"/>
    <property type="molecule type" value="Genomic_DNA"/>
</dbReference>
<keyword evidence="4" id="KW-1185">Reference proteome</keyword>
<dbReference type="PANTHER" id="PTHR35174">
    <property type="entry name" value="BLL7171 PROTEIN-RELATED"/>
    <property type="match status" value="1"/>
</dbReference>
<dbReference type="SUPFAM" id="SSF54909">
    <property type="entry name" value="Dimeric alpha+beta barrel"/>
    <property type="match status" value="1"/>
</dbReference>
<evidence type="ECO:0000313" key="4">
    <source>
        <dbReference type="Proteomes" id="UP000066480"/>
    </source>
</evidence>
<dbReference type="InterPro" id="IPR005545">
    <property type="entry name" value="YCII"/>
</dbReference>
<dbReference type="InterPro" id="IPR011008">
    <property type="entry name" value="Dimeric_a/b-barrel"/>
</dbReference>
<dbReference type="STRING" id="571913.VV02_04245"/>
<sequence>MRFLMLIHDNPSRWEHPTFAHHDGSDPAEVEQWQRDFDALLTEVADSGELISGVPLADPARSRTVRVRDGQVIVSDGPHAEAKEHLAGYVVLDCESWERAEEIAARFPSTRFGPMVIRPVMTHSGTEM</sequence>
<evidence type="ECO:0000256" key="1">
    <source>
        <dbReference type="ARBA" id="ARBA00007689"/>
    </source>
</evidence>
<dbReference type="Proteomes" id="UP000066480">
    <property type="component" value="Chromosome"/>
</dbReference>
<dbReference type="Pfam" id="PF03795">
    <property type="entry name" value="YCII"/>
    <property type="match status" value="1"/>
</dbReference>
<dbReference type="RefSeq" id="WP_052590097.1">
    <property type="nucleotide sequence ID" value="NZ_CP011112.1"/>
</dbReference>
<dbReference type="KEGG" id="lmoi:VV02_04245"/>